<comment type="function">
    <text evidence="8">This protein is a component of the acetyl coenzyme A carboxylase complex; first, biotin carboxylase catalyzes the carboxylation of the carrier protein and then the transcarboxylase transfers the carboxyl group to form malonyl-CoA.</text>
</comment>
<evidence type="ECO:0000256" key="6">
    <source>
        <dbReference type="ARBA" id="ARBA00023160"/>
    </source>
</evidence>
<dbReference type="InterPro" id="IPR001249">
    <property type="entry name" value="AcCoA_biotinCC"/>
</dbReference>
<dbReference type="PROSITE" id="PS50968">
    <property type="entry name" value="BIOTINYL_LIPOYL"/>
    <property type="match status" value="1"/>
</dbReference>
<feature type="domain" description="Lipoyl-binding" evidence="9">
    <location>
        <begin position="1"/>
        <end position="79"/>
    </location>
</feature>
<evidence type="ECO:0000256" key="4">
    <source>
        <dbReference type="ARBA" id="ARBA00022832"/>
    </source>
</evidence>
<evidence type="ECO:0000313" key="10">
    <source>
        <dbReference type="EMBL" id="GAA5146326.1"/>
    </source>
</evidence>
<dbReference type="PRINTS" id="PR01071">
    <property type="entry name" value="ACOABIOTINCC"/>
</dbReference>
<dbReference type="Proteomes" id="UP001428817">
    <property type="component" value="Unassembled WGS sequence"/>
</dbReference>
<protein>
    <recommendedName>
        <fullName evidence="2 8">Biotin carboxyl carrier protein of acetyl-CoA carboxylase</fullName>
    </recommendedName>
</protein>
<keyword evidence="4 8" id="KW-0276">Fatty acid metabolism</keyword>
<evidence type="ECO:0000256" key="2">
    <source>
        <dbReference type="ARBA" id="ARBA00017562"/>
    </source>
</evidence>
<dbReference type="NCBIfam" id="NF005457">
    <property type="entry name" value="PRK07051.1"/>
    <property type="match status" value="1"/>
</dbReference>
<keyword evidence="3 8" id="KW-0444">Lipid biosynthesis</keyword>
<dbReference type="InterPro" id="IPR001882">
    <property type="entry name" value="Biotin_BS"/>
</dbReference>
<dbReference type="InterPro" id="IPR050709">
    <property type="entry name" value="Biotin_Carboxyl_Carrier/Decarb"/>
</dbReference>
<name>A0ABP9PGT3_9PSEU</name>
<keyword evidence="11" id="KW-1185">Reference proteome</keyword>
<evidence type="ECO:0000256" key="7">
    <source>
        <dbReference type="ARBA" id="ARBA00023267"/>
    </source>
</evidence>
<dbReference type="Gene3D" id="2.40.50.100">
    <property type="match status" value="1"/>
</dbReference>
<dbReference type="SUPFAM" id="SSF51230">
    <property type="entry name" value="Single hybrid motif"/>
    <property type="match status" value="1"/>
</dbReference>
<sequence length="79" mass="8549">MSEHVIAAPFPGVFYRRPDPESPPFVAESDAVDAGTVIGLIEVMKMFQEIQAEESGTVAEFLVENETAVDAGQPLVRLT</sequence>
<keyword evidence="6 8" id="KW-0275">Fatty acid biosynthesis</keyword>
<keyword evidence="5 8" id="KW-0443">Lipid metabolism</keyword>
<comment type="pathway">
    <text evidence="1 8">Lipid metabolism; fatty acid biosynthesis.</text>
</comment>
<dbReference type="RefSeq" id="WP_185058800.1">
    <property type="nucleotide sequence ID" value="NZ_BAABJP010000001.1"/>
</dbReference>
<reference evidence="11" key="1">
    <citation type="journal article" date="2019" name="Int. J. Syst. Evol. Microbiol.">
        <title>The Global Catalogue of Microorganisms (GCM) 10K type strain sequencing project: providing services to taxonomists for standard genome sequencing and annotation.</title>
        <authorList>
            <consortium name="The Broad Institute Genomics Platform"/>
            <consortium name="The Broad Institute Genome Sequencing Center for Infectious Disease"/>
            <person name="Wu L."/>
            <person name="Ma J."/>
        </authorList>
    </citation>
    <scope>NUCLEOTIDE SEQUENCE [LARGE SCALE GENOMIC DNA]</scope>
    <source>
        <strain evidence="11">JCM 18303</strain>
    </source>
</reference>
<evidence type="ECO:0000259" key="9">
    <source>
        <dbReference type="PROSITE" id="PS50968"/>
    </source>
</evidence>
<evidence type="ECO:0000256" key="1">
    <source>
        <dbReference type="ARBA" id="ARBA00005194"/>
    </source>
</evidence>
<dbReference type="InterPro" id="IPR000089">
    <property type="entry name" value="Biotin_lipoyl"/>
</dbReference>
<evidence type="ECO:0000313" key="11">
    <source>
        <dbReference type="Proteomes" id="UP001428817"/>
    </source>
</evidence>
<evidence type="ECO:0000256" key="3">
    <source>
        <dbReference type="ARBA" id="ARBA00022516"/>
    </source>
</evidence>
<gene>
    <name evidence="10" type="ORF">GCM10023321_05620</name>
</gene>
<dbReference type="PROSITE" id="PS00188">
    <property type="entry name" value="BIOTIN"/>
    <property type="match status" value="1"/>
</dbReference>
<dbReference type="PANTHER" id="PTHR45266:SF3">
    <property type="entry name" value="OXALOACETATE DECARBOXYLASE ALPHA CHAIN"/>
    <property type="match status" value="1"/>
</dbReference>
<accession>A0ABP9PGT3</accession>
<keyword evidence="7 8" id="KW-0092">Biotin</keyword>
<evidence type="ECO:0000256" key="5">
    <source>
        <dbReference type="ARBA" id="ARBA00023098"/>
    </source>
</evidence>
<dbReference type="CDD" id="cd06850">
    <property type="entry name" value="biotinyl_domain"/>
    <property type="match status" value="1"/>
</dbReference>
<proteinExistence type="predicted"/>
<evidence type="ECO:0000256" key="8">
    <source>
        <dbReference type="RuleBase" id="RU364072"/>
    </source>
</evidence>
<organism evidence="10 11">
    <name type="scientific">Pseudonocardia eucalypti</name>
    <dbReference type="NCBI Taxonomy" id="648755"/>
    <lineage>
        <taxon>Bacteria</taxon>
        <taxon>Bacillati</taxon>
        <taxon>Actinomycetota</taxon>
        <taxon>Actinomycetes</taxon>
        <taxon>Pseudonocardiales</taxon>
        <taxon>Pseudonocardiaceae</taxon>
        <taxon>Pseudonocardia</taxon>
    </lineage>
</organism>
<dbReference type="InterPro" id="IPR011053">
    <property type="entry name" value="Single_hybrid_motif"/>
</dbReference>
<dbReference type="PANTHER" id="PTHR45266">
    <property type="entry name" value="OXALOACETATE DECARBOXYLASE ALPHA CHAIN"/>
    <property type="match status" value="1"/>
</dbReference>
<dbReference type="Pfam" id="PF00364">
    <property type="entry name" value="Biotin_lipoyl"/>
    <property type="match status" value="1"/>
</dbReference>
<comment type="caution">
    <text evidence="10">The sequence shown here is derived from an EMBL/GenBank/DDBJ whole genome shotgun (WGS) entry which is preliminary data.</text>
</comment>
<dbReference type="EMBL" id="BAABJP010000001">
    <property type="protein sequence ID" value="GAA5146326.1"/>
    <property type="molecule type" value="Genomic_DNA"/>
</dbReference>